<evidence type="ECO:0000256" key="1">
    <source>
        <dbReference type="ARBA" id="ARBA00004479"/>
    </source>
</evidence>
<keyword evidence="2" id="KW-0723">Serine/threonine-protein kinase</keyword>
<evidence type="ECO:0000256" key="9">
    <source>
        <dbReference type="ARBA" id="ARBA00023136"/>
    </source>
</evidence>
<evidence type="ECO:0000256" key="7">
    <source>
        <dbReference type="ARBA" id="ARBA00022840"/>
    </source>
</evidence>
<protein>
    <recommendedName>
        <fullName evidence="11">Malectin-like domain-containing protein</fullName>
    </recommendedName>
</protein>
<keyword evidence="13" id="KW-1185">Reference proteome</keyword>
<evidence type="ECO:0000256" key="10">
    <source>
        <dbReference type="ARBA" id="ARBA00023180"/>
    </source>
</evidence>
<evidence type="ECO:0000259" key="11">
    <source>
        <dbReference type="Pfam" id="PF12819"/>
    </source>
</evidence>
<comment type="caution">
    <text evidence="12">The sequence shown here is derived from an EMBL/GenBank/DDBJ whole genome shotgun (WGS) entry which is preliminary data.</text>
</comment>
<sequence length="232" mass="26796">MPSKLYIQEDASLSLEGQPSSYSMRNSTALEMMHRVNIGGDVISGPEDTGMFRRWNRDDDYFMSDDGNTSIVESQVEVKSSLLEPAYAAPLQVYTSARTILQTKKSKYRARWEFPVDYGFYYLVRLHFCEISRIIKRDGQRVFRVYINNQTVEDHADVFNWRHGGWNSHLQRLHWLEIFKLSDFSNNLAGPHPFGVIAAPHSHFSVRHDAESHVIVTACTGSHRSSRLLIWQ</sequence>
<dbReference type="PANTHER" id="PTHR34590:SF15">
    <property type="entry name" value="PROTEIN KINASE DOMAIN-CONTAINING PROTEIN"/>
    <property type="match status" value="1"/>
</dbReference>
<keyword evidence="6" id="KW-0547">Nucleotide-binding</keyword>
<evidence type="ECO:0000256" key="4">
    <source>
        <dbReference type="ARBA" id="ARBA00022692"/>
    </source>
</evidence>
<keyword evidence="9" id="KW-0472">Membrane</keyword>
<keyword evidence="3" id="KW-0808">Transferase</keyword>
<keyword evidence="4" id="KW-0812">Transmembrane</keyword>
<keyword evidence="10" id="KW-0325">Glycoprotein</keyword>
<name>A0ABQ8ZVT0_9ROSI</name>
<dbReference type="Pfam" id="PF12819">
    <property type="entry name" value="Malectin_like"/>
    <property type="match status" value="1"/>
</dbReference>
<evidence type="ECO:0000313" key="13">
    <source>
        <dbReference type="Proteomes" id="UP001141253"/>
    </source>
</evidence>
<keyword evidence="8" id="KW-1133">Transmembrane helix</keyword>
<feature type="domain" description="Malectin-like" evidence="11">
    <location>
        <begin position="19"/>
        <end position="154"/>
    </location>
</feature>
<evidence type="ECO:0000256" key="5">
    <source>
        <dbReference type="ARBA" id="ARBA00022729"/>
    </source>
</evidence>
<evidence type="ECO:0000256" key="6">
    <source>
        <dbReference type="ARBA" id="ARBA00022741"/>
    </source>
</evidence>
<dbReference type="Gene3D" id="2.60.120.430">
    <property type="entry name" value="Galactose-binding lectin"/>
    <property type="match status" value="1"/>
</dbReference>
<proteinExistence type="predicted"/>
<keyword evidence="7" id="KW-0067">ATP-binding</keyword>
<reference evidence="12" key="2">
    <citation type="journal article" date="2023" name="Int. J. Mol. Sci.">
        <title>De Novo Assembly and Annotation of 11 Diverse Shrub Willow (Salix) Genomes Reveals Novel Gene Organization in Sex-Linked Regions.</title>
        <authorList>
            <person name="Hyden B."/>
            <person name="Feng K."/>
            <person name="Yates T.B."/>
            <person name="Jawdy S."/>
            <person name="Cereghino C."/>
            <person name="Smart L.B."/>
            <person name="Muchero W."/>
        </authorList>
    </citation>
    <scope>NUCLEOTIDE SEQUENCE</scope>
    <source>
        <tissue evidence="12">Shoot tip</tissue>
    </source>
</reference>
<dbReference type="InterPro" id="IPR024788">
    <property type="entry name" value="Malectin-like_Carb-bd_dom"/>
</dbReference>
<dbReference type="PANTHER" id="PTHR34590">
    <property type="entry name" value="OS03G0124300 PROTEIN-RELATED"/>
    <property type="match status" value="1"/>
</dbReference>
<evidence type="ECO:0000256" key="8">
    <source>
        <dbReference type="ARBA" id="ARBA00022989"/>
    </source>
</evidence>
<evidence type="ECO:0000256" key="2">
    <source>
        <dbReference type="ARBA" id="ARBA00022527"/>
    </source>
</evidence>
<dbReference type="EMBL" id="JAPFFI010000024">
    <property type="protein sequence ID" value="KAJ6312374.1"/>
    <property type="molecule type" value="Genomic_DNA"/>
</dbReference>
<organism evidence="12 13">
    <name type="scientific">Salix suchowensis</name>
    <dbReference type="NCBI Taxonomy" id="1278906"/>
    <lineage>
        <taxon>Eukaryota</taxon>
        <taxon>Viridiplantae</taxon>
        <taxon>Streptophyta</taxon>
        <taxon>Embryophyta</taxon>
        <taxon>Tracheophyta</taxon>
        <taxon>Spermatophyta</taxon>
        <taxon>Magnoliopsida</taxon>
        <taxon>eudicotyledons</taxon>
        <taxon>Gunneridae</taxon>
        <taxon>Pentapetalae</taxon>
        <taxon>rosids</taxon>
        <taxon>fabids</taxon>
        <taxon>Malpighiales</taxon>
        <taxon>Salicaceae</taxon>
        <taxon>Saliceae</taxon>
        <taxon>Salix</taxon>
    </lineage>
</organism>
<evidence type="ECO:0000256" key="3">
    <source>
        <dbReference type="ARBA" id="ARBA00022679"/>
    </source>
</evidence>
<accession>A0ABQ8ZVT0</accession>
<comment type="subcellular location">
    <subcellularLocation>
        <location evidence="1">Membrane</location>
        <topology evidence="1">Single-pass type I membrane protein</topology>
    </subcellularLocation>
</comment>
<dbReference type="InterPro" id="IPR045272">
    <property type="entry name" value="ANXUR1/2-like"/>
</dbReference>
<dbReference type="Proteomes" id="UP001141253">
    <property type="component" value="Chromosome 10"/>
</dbReference>
<keyword evidence="5" id="KW-0732">Signal</keyword>
<evidence type="ECO:0000313" key="12">
    <source>
        <dbReference type="EMBL" id="KAJ6312374.1"/>
    </source>
</evidence>
<gene>
    <name evidence="12" type="ORF">OIU77_014001</name>
</gene>
<reference evidence="12" key="1">
    <citation type="submission" date="2022-10" db="EMBL/GenBank/DDBJ databases">
        <authorList>
            <person name="Hyden B.L."/>
            <person name="Feng K."/>
            <person name="Yates T."/>
            <person name="Jawdy S."/>
            <person name="Smart L.B."/>
            <person name="Muchero W."/>
        </authorList>
    </citation>
    <scope>NUCLEOTIDE SEQUENCE</scope>
    <source>
        <tissue evidence="12">Shoot tip</tissue>
    </source>
</reference>
<keyword evidence="2" id="KW-0418">Kinase</keyword>